<dbReference type="AlphaFoldDB" id="A0AAV4S3N5"/>
<comment type="caution">
    <text evidence="2">The sequence shown here is derived from an EMBL/GenBank/DDBJ whole genome shotgun (WGS) entry which is preliminary data.</text>
</comment>
<dbReference type="EMBL" id="BPLR01008854">
    <property type="protein sequence ID" value="GIY27796.1"/>
    <property type="molecule type" value="Genomic_DNA"/>
</dbReference>
<reference evidence="2 3" key="1">
    <citation type="submission" date="2021-06" db="EMBL/GenBank/DDBJ databases">
        <title>Caerostris extrusa draft genome.</title>
        <authorList>
            <person name="Kono N."/>
            <person name="Arakawa K."/>
        </authorList>
    </citation>
    <scope>NUCLEOTIDE SEQUENCE [LARGE SCALE GENOMIC DNA]</scope>
</reference>
<organism evidence="2 3">
    <name type="scientific">Caerostris extrusa</name>
    <name type="common">Bark spider</name>
    <name type="synonym">Caerostris bankana</name>
    <dbReference type="NCBI Taxonomy" id="172846"/>
    <lineage>
        <taxon>Eukaryota</taxon>
        <taxon>Metazoa</taxon>
        <taxon>Ecdysozoa</taxon>
        <taxon>Arthropoda</taxon>
        <taxon>Chelicerata</taxon>
        <taxon>Arachnida</taxon>
        <taxon>Araneae</taxon>
        <taxon>Araneomorphae</taxon>
        <taxon>Entelegynae</taxon>
        <taxon>Araneoidea</taxon>
        <taxon>Araneidae</taxon>
        <taxon>Caerostris</taxon>
    </lineage>
</organism>
<evidence type="ECO:0000313" key="3">
    <source>
        <dbReference type="Proteomes" id="UP001054945"/>
    </source>
</evidence>
<accession>A0AAV4S3N5</accession>
<gene>
    <name evidence="2" type="ORF">CEXT_242161</name>
</gene>
<proteinExistence type="predicted"/>
<feature type="region of interest" description="Disordered" evidence="1">
    <location>
        <begin position="33"/>
        <end position="72"/>
    </location>
</feature>
<keyword evidence="3" id="KW-1185">Reference proteome</keyword>
<name>A0AAV4S3N5_CAEEX</name>
<protein>
    <submittedName>
        <fullName evidence="2">Uncharacterized protein</fullName>
    </submittedName>
</protein>
<evidence type="ECO:0000313" key="2">
    <source>
        <dbReference type="EMBL" id="GIY27796.1"/>
    </source>
</evidence>
<sequence length="100" mass="11192">MRKTQSRMLVSSSVRSHALTRMRGVVQPLGRMLKSGERGAPTGCTRLPRSKVRGPSPLLPQYLPPDTSSPPSETDFVYHCIYNSVAGLNRQDKRNLLRSR</sequence>
<evidence type="ECO:0000256" key="1">
    <source>
        <dbReference type="SAM" id="MobiDB-lite"/>
    </source>
</evidence>
<dbReference type="Proteomes" id="UP001054945">
    <property type="component" value="Unassembled WGS sequence"/>
</dbReference>